<dbReference type="Proteomes" id="UP000748752">
    <property type="component" value="Unassembled WGS sequence"/>
</dbReference>
<dbReference type="Gene3D" id="3.30.1050.10">
    <property type="entry name" value="SCP2 sterol-binding domain"/>
    <property type="match status" value="1"/>
</dbReference>
<accession>A0ABS1CI49</accession>
<protein>
    <submittedName>
        <fullName evidence="2">Sterol-binding protein</fullName>
    </submittedName>
</protein>
<gene>
    <name evidence="2" type="ORF">CKO31_12370</name>
</gene>
<evidence type="ECO:0000313" key="2">
    <source>
        <dbReference type="EMBL" id="MBK1631523.1"/>
    </source>
</evidence>
<proteinExistence type="predicted"/>
<dbReference type="SUPFAM" id="SSF55718">
    <property type="entry name" value="SCP-like"/>
    <property type="match status" value="1"/>
</dbReference>
<dbReference type="EMBL" id="NRRV01000027">
    <property type="protein sequence ID" value="MBK1631523.1"/>
    <property type="molecule type" value="Genomic_DNA"/>
</dbReference>
<evidence type="ECO:0000256" key="1">
    <source>
        <dbReference type="SAM" id="SignalP"/>
    </source>
</evidence>
<sequence>MKKTIALSALCLGSLSLSAQGATFMDSAWAAALCEAWNKNPTLTGKLGGGWVENDAGRGFKTIHMYRKDCGLGSRVELKISSQDGKAICTRGGSVQNTSPDYDVDYLMYATDEDWACMGEGKFGCGAMGAMTTGKLKFSGPKGEAMSVMGPFNDFLTLTGQVPGDKSSCP</sequence>
<reference evidence="2 3" key="1">
    <citation type="journal article" date="2020" name="Microorganisms">
        <title>Osmotic Adaptation and Compatible Solute Biosynthesis of Phototrophic Bacteria as Revealed from Genome Analyses.</title>
        <authorList>
            <person name="Imhoff J.F."/>
            <person name="Rahn T."/>
            <person name="Kunzel S."/>
            <person name="Keller A."/>
            <person name="Neulinger S.C."/>
        </authorList>
    </citation>
    <scope>NUCLEOTIDE SEQUENCE [LARGE SCALE GENOMIC DNA]</scope>
    <source>
        <strain evidence="2 3">DSM 6210</strain>
    </source>
</reference>
<name>A0ABS1CI49_9GAMM</name>
<feature type="signal peptide" evidence="1">
    <location>
        <begin position="1"/>
        <end position="21"/>
    </location>
</feature>
<feature type="chain" id="PRO_5046227190" evidence="1">
    <location>
        <begin position="22"/>
        <end position="170"/>
    </location>
</feature>
<evidence type="ECO:0000313" key="3">
    <source>
        <dbReference type="Proteomes" id="UP000748752"/>
    </source>
</evidence>
<comment type="caution">
    <text evidence="2">The sequence shown here is derived from an EMBL/GenBank/DDBJ whole genome shotgun (WGS) entry which is preliminary data.</text>
</comment>
<keyword evidence="3" id="KW-1185">Reference proteome</keyword>
<dbReference type="RefSeq" id="WP_200237887.1">
    <property type="nucleotide sequence ID" value="NZ_NRRV01000027.1"/>
</dbReference>
<dbReference type="InterPro" id="IPR036527">
    <property type="entry name" value="SCP2_sterol-bd_dom_sf"/>
</dbReference>
<keyword evidence="1" id="KW-0732">Signal</keyword>
<organism evidence="2 3">
    <name type="scientific">Thiohalocapsa halophila</name>
    <dbReference type="NCBI Taxonomy" id="69359"/>
    <lineage>
        <taxon>Bacteria</taxon>
        <taxon>Pseudomonadati</taxon>
        <taxon>Pseudomonadota</taxon>
        <taxon>Gammaproteobacteria</taxon>
        <taxon>Chromatiales</taxon>
        <taxon>Chromatiaceae</taxon>
        <taxon>Thiohalocapsa</taxon>
    </lineage>
</organism>